<comment type="caution">
    <text evidence="3">The sequence shown here is derived from an EMBL/GenBank/DDBJ whole genome shotgun (WGS) entry which is preliminary data.</text>
</comment>
<dbReference type="Pfam" id="PF01381">
    <property type="entry name" value="HTH_3"/>
    <property type="match status" value="1"/>
</dbReference>
<dbReference type="EMBL" id="JBHRTL010000031">
    <property type="protein sequence ID" value="MFC3156918.1"/>
    <property type="molecule type" value="Genomic_DNA"/>
</dbReference>
<proteinExistence type="predicted"/>
<reference evidence="4" key="1">
    <citation type="journal article" date="2019" name="Int. J. Syst. Evol. Microbiol.">
        <title>The Global Catalogue of Microorganisms (GCM) 10K type strain sequencing project: providing services to taxonomists for standard genome sequencing and annotation.</title>
        <authorList>
            <consortium name="The Broad Institute Genomics Platform"/>
            <consortium name="The Broad Institute Genome Sequencing Center for Infectious Disease"/>
            <person name="Wu L."/>
            <person name="Ma J."/>
        </authorList>
    </citation>
    <scope>NUCLEOTIDE SEQUENCE [LARGE SCALE GENOMIC DNA]</scope>
    <source>
        <strain evidence="4">KCTC 52141</strain>
    </source>
</reference>
<organism evidence="3 4">
    <name type="scientific">Gilvimarinus japonicus</name>
    <dbReference type="NCBI Taxonomy" id="1796469"/>
    <lineage>
        <taxon>Bacteria</taxon>
        <taxon>Pseudomonadati</taxon>
        <taxon>Pseudomonadota</taxon>
        <taxon>Gammaproteobacteria</taxon>
        <taxon>Cellvibrionales</taxon>
        <taxon>Cellvibrionaceae</taxon>
        <taxon>Gilvimarinus</taxon>
    </lineage>
</organism>
<feature type="compositionally biased region" description="Basic and acidic residues" evidence="1">
    <location>
        <begin position="85"/>
        <end position="96"/>
    </location>
</feature>
<sequence>MNSILQQIKKRRLTLGLKQSDMLLRVGVSRQQYQRLESKGNPRLDTLELISQGLSSELILIPKEKLNAVKALLEQNEPSSQARKPVKEETKKRLSDDPWQGLLGDES</sequence>
<evidence type="ECO:0000259" key="2">
    <source>
        <dbReference type="PROSITE" id="PS50943"/>
    </source>
</evidence>
<dbReference type="SMART" id="SM00530">
    <property type="entry name" value="HTH_XRE"/>
    <property type="match status" value="1"/>
</dbReference>
<dbReference type="CDD" id="cd00093">
    <property type="entry name" value="HTH_XRE"/>
    <property type="match status" value="1"/>
</dbReference>
<feature type="domain" description="HTH cro/C1-type" evidence="2">
    <location>
        <begin position="8"/>
        <end position="61"/>
    </location>
</feature>
<evidence type="ECO:0000256" key="1">
    <source>
        <dbReference type="SAM" id="MobiDB-lite"/>
    </source>
</evidence>
<evidence type="ECO:0000313" key="3">
    <source>
        <dbReference type="EMBL" id="MFC3156918.1"/>
    </source>
</evidence>
<keyword evidence="4" id="KW-1185">Reference proteome</keyword>
<dbReference type="PROSITE" id="PS50943">
    <property type="entry name" value="HTH_CROC1"/>
    <property type="match status" value="1"/>
</dbReference>
<dbReference type="SUPFAM" id="SSF47413">
    <property type="entry name" value="lambda repressor-like DNA-binding domains"/>
    <property type="match status" value="1"/>
</dbReference>
<feature type="region of interest" description="Disordered" evidence="1">
    <location>
        <begin position="75"/>
        <end position="107"/>
    </location>
</feature>
<dbReference type="InterPro" id="IPR001387">
    <property type="entry name" value="Cro/C1-type_HTH"/>
</dbReference>
<protein>
    <submittedName>
        <fullName evidence="3">Helix-turn-helix domain-containing protein</fullName>
    </submittedName>
</protein>
<dbReference type="Proteomes" id="UP001595548">
    <property type="component" value="Unassembled WGS sequence"/>
</dbReference>
<gene>
    <name evidence="3" type="ORF">ACFOEB_17040</name>
</gene>
<name>A0ABV7HSN8_9GAMM</name>
<dbReference type="RefSeq" id="WP_382418394.1">
    <property type="nucleotide sequence ID" value="NZ_AP031500.1"/>
</dbReference>
<dbReference type="InterPro" id="IPR010982">
    <property type="entry name" value="Lambda_DNA-bd_dom_sf"/>
</dbReference>
<evidence type="ECO:0000313" key="4">
    <source>
        <dbReference type="Proteomes" id="UP001595548"/>
    </source>
</evidence>
<dbReference type="Gene3D" id="1.10.260.40">
    <property type="entry name" value="lambda repressor-like DNA-binding domains"/>
    <property type="match status" value="1"/>
</dbReference>
<accession>A0ABV7HSN8</accession>